<dbReference type="SMART" id="SM00304">
    <property type="entry name" value="HAMP"/>
    <property type="match status" value="1"/>
</dbReference>
<dbReference type="GO" id="GO:0006935">
    <property type="term" value="P:chemotaxis"/>
    <property type="evidence" value="ECO:0007669"/>
    <property type="project" value="UniProtKB-KW"/>
</dbReference>
<gene>
    <name evidence="5" type="ORF">FSO04_42995</name>
</gene>
<dbReference type="GO" id="GO:0004888">
    <property type="term" value="F:transmembrane signaling receptor activity"/>
    <property type="evidence" value="ECO:0007669"/>
    <property type="project" value="TreeGrafter"/>
</dbReference>
<dbReference type="Pfam" id="PF00672">
    <property type="entry name" value="HAMP"/>
    <property type="match status" value="1"/>
</dbReference>
<comment type="caution">
    <text evidence="5">The sequence shown here is derived from an EMBL/GenBank/DDBJ whole genome shotgun (WGS) entry which is preliminary data.</text>
</comment>
<keyword evidence="3" id="KW-1133">Transmembrane helix</keyword>
<evidence type="ECO:0000256" key="2">
    <source>
        <dbReference type="ARBA" id="ARBA00029447"/>
    </source>
</evidence>
<dbReference type="Proteomes" id="UP000463700">
    <property type="component" value="Unassembled WGS sequence"/>
</dbReference>
<dbReference type="PANTHER" id="PTHR43531:SF11">
    <property type="entry name" value="METHYL-ACCEPTING CHEMOTAXIS PROTEIN 3"/>
    <property type="match status" value="1"/>
</dbReference>
<dbReference type="PROSITE" id="PS50885">
    <property type="entry name" value="HAMP"/>
    <property type="match status" value="1"/>
</dbReference>
<dbReference type="RefSeq" id="WP_154567430.1">
    <property type="nucleotide sequence ID" value="NZ_VOSW01000165.1"/>
</dbReference>
<dbReference type="AlphaFoldDB" id="A0A6N6W147"/>
<keyword evidence="3" id="KW-0812">Transmembrane</keyword>
<dbReference type="InterPro" id="IPR003660">
    <property type="entry name" value="HAMP_dom"/>
</dbReference>
<dbReference type="SUPFAM" id="SSF158472">
    <property type="entry name" value="HAMP domain-like"/>
    <property type="match status" value="1"/>
</dbReference>
<evidence type="ECO:0000256" key="3">
    <source>
        <dbReference type="SAM" id="Phobius"/>
    </source>
</evidence>
<organism evidence="5 6">
    <name type="scientific">Paraburkholderia madseniana</name>
    <dbReference type="NCBI Taxonomy" id="2599607"/>
    <lineage>
        <taxon>Bacteria</taxon>
        <taxon>Pseudomonadati</taxon>
        <taxon>Pseudomonadota</taxon>
        <taxon>Betaproteobacteria</taxon>
        <taxon>Burkholderiales</taxon>
        <taxon>Burkholderiaceae</taxon>
        <taxon>Paraburkholderia</taxon>
    </lineage>
</organism>
<name>A0A6N6W147_9BURK</name>
<comment type="similarity">
    <text evidence="2">Belongs to the methyl-accepting chemotaxis (MCP) protein family.</text>
</comment>
<evidence type="ECO:0000313" key="5">
    <source>
        <dbReference type="EMBL" id="KAE8753839.1"/>
    </source>
</evidence>
<evidence type="ECO:0000259" key="4">
    <source>
        <dbReference type="PROSITE" id="PS50885"/>
    </source>
</evidence>
<sequence>MNQFVHSVKLKIILAFGACIALMIAIGLFGAAGLYRLNSNMNKAYFDNTVAIGQLSDVRAAQLNIRVKLRRIQLTRAADDISKTLPGIEANLATMSKAWSDYYPAGISSDKERQIADRIAPIINKFTSNTSDVITLLEAGNFDAATELSTRAAALADSLTQALNDDATLNMAQAKLSADDSNATFRTLLWIVVALVGVGVIIATGVTAYLLRAISAPLSEAVIVANHIASGRLENDIQITSRDEFGQLLEALKRMDQQLSNTIRGIKGS</sequence>
<feature type="domain" description="HAMP" evidence="4">
    <location>
        <begin position="212"/>
        <end position="264"/>
    </location>
</feature>
<proteinExistence type="inferred from homology"/>
<dbReference type="InterPro" id="IPR024478">
    <property type="entry name" value="HlyB_4HB_MCP"/>
</dbReference>
<dbReference type="GO" id="GO:0005886">
    <property type="term" value="C:plasma membrane"/>
    <property type="evidence" value="ECO:0007669"/>
    <property type="project" value="TreeGrafter"/>
</dbReference>
<dbReference type="Pfam" id="PF12729">
    <property type="entry name" value="4HB_MCP_1"/>
    <property type="match status" value="1"/>
</dbReference>
<keyword evidence="1" id="KW-0145">Chemotaxis</keyword>
<evidence type="ECO:0000313" key="6">
    <source>
        <dbReference type="Proteomes" id="UP000463700"/>
    </source>
</evidence>
<dbReference type="CDD" id="cd06225">
    <property type="entry name" value="HAMP"/>
    <property type="match status" value="1"/>
</dbReference>
<feature type="non-terminal residue" evidence="5">
    <location>
        <position position="269"/>
    </location>
</feature>
<dbReference type="PANTHER" id="PTHR43531">
    <property type="entry name" value="PROTEIN ICFG"/>
    <property type="match status" value="1"/>
</dbReference>
<dbReference type="GO" id="GO:0007165">
    <property type="term" value="P:signal transduction"/>
    <property type="evidence" value="ECO:0007669"/>
    <property type="project" value="InterPro"/>
</dbReference>
<feature type="transmembrane region" description="Helical" evidence="3">
    <location>
        <begin position="188"/>
        <end position="211"/>
    </location>
</feature>
<dbReference type="EMBL" id="VOSW01000165">
    <property type="protein sequence ID" value="KAE8753839.1"/>
    <property type="molecule type" value="Genomic_DNA"/>
</dbReference>
<reference evidence="5 6" key="1">
    <citation type="journal article" date="2020" name="Int. J. Syst. Evol. Microbiol.">
        <title>Paraburkholderia madseniana sp. nov., a phenolic acid-degrading bacterium isolated from acidic forest soil.</title>
        <authorList>
            <person name="Wilhelm R.C."/>
            <person name="Murphy S.J.L."/>
            <person name="Feriancek N.M."/>
            <person name="Karasz D.C."/>
            <person name="DeRito C.M."/>
            <person name="Newman J.D."/>
            <person name="Buckley D.H."/>
        </authorList>
    </citation>
    <scope>NUCLEOTIDE SEQUENCE [LARGE SCALE GENOMIC DNA]</scope>
    <source>
        <strain evidence="5 6">RP11</strain>
    </source>
</reference>
<dbReference type="InterPro" id="IPR051310">
    <property type="entry name" value="MCP_chemotaxis"/>
</dbReference>
<feature type="transmembrane region" description="Helical" evidence="3">
    <location>
        <begin position="12"/>
        <end position="35"/>
    </location>
</feature>
<dbReference type="Gene3D" id="6.10.340.10">
    <property type="match status" value="1"/>
</dbReference>
<evidence type="ECO:0000256" key="1">
    <source>
        <dbReference type="ARBA" id="ARBA00022500"/>
    </source>
</evidence>
<keyword evidence="3" id="KW-0472">Membrane</keyword>
<accession>A0A6N6W147</accession>
<dbReference type="OrthoDB" id="9035246at2"/>
<protein>
    <submittedName>
        <fullName evidence="5">HAMP domain-containing protein</fullName>
    </submittedName>
</protein>